<gene>
    <name evidence="3" type="ORF">SAMN05216200_101473</name>
</gene>
<dbReference type="SUPFAM" id="SSF53850">
    <property type="entry name" value="Periplasmic binding protein-like II"/>
    <property type="match status" value="1"/>
</dbReference>
<evidence type="ECO:0000259" key="2">
    <source>
        <dbReference type="Pfam" id="PF12849"/>
    </source>
</evidence>
<protein>
    <submittedName>
        <fullName evidence="3">Tungstate transport system substrate-binding protein</fullName>
    </submittedName>
</protein>
<dbReference type="AlphaFoldDB" id="A0A1M7S2D4"/>
<feature type="signal peptide" evidence="1">
    <location>
        <begin position="1"/>
        <end position="29"/>
    </location>
</feature>
<dbReference type="PANTHER" id="PTHR37945:SF1">
    <property type="entry name" value="EXTRACELLULAR TUNGSTATE BINDING PROTEIN"/>
    <property type="match status" value="1"/>
</dbReference>
<evidence type="ECO:0000256" key="1">
    <source>
        <dbReference type="SAM" id="SignalP"/>
    </source>
</evidence>
<dbReference type="InterPro" id="IPR024370">
    <property type="entry name" value="PBP_domain"/>
</dbReference>
<dbReference type="EMBL" id="FRDL01000001">
    <property type="protein sequence ID" value="SHN52618.1"/>
    <property type="molecule type" value="Genomic_DNA"/>
</dbReference>
<dbReference type="Gene3D" id="3.40.190.10">
    <property type="entry name" value="Periplasmic binding protein-like II"/>
    <property type="match status" value="2"/>
</dbReference>
<feature type="chain" id="PRO_5009929074" evidence="1">
    <location>
        <begin position="30"/>
        <end position="284"/>
    </location>
</feature>
<sequence>MNARTPTLRAALLGALAAMAAALPGAAAAAGQDEIIVQSTTSTANSGFFDQVLPQFEARTGIKVKVVAVGTGQALRNAANCDGDVVLVHAPGAEADFVAKGLGVRRHPLMSNDFVIVGPAADPAGIAGMRDAAAAMARIAAAGAPFASRGDDSGTHKAERRLWRAAGLDPDPATDRWLRELGAGMGATLNAAAGMGAYALTDRATWLAFANKADLRIMVEGDPRLLNHYGVILVNPARCPNVNAKAGQAFIDWLLSDEGRAAIAGARVHGAQLFRPAKPQEKTR</sequence>
<proteinExistence type="predicted"/>
<accession>A0A1M7S2D4</accession>
<dbReference type="InterPro" id="IPR052738">
    <property type="entry name" value="ABC-Tungstate_binding"/>
</dbReference>
<dbReference type="Proteomes" id="UP000184066">
    <property type="component" value="Unassembled WGS sequence"/>
</dbReference>
<organism evidence="3 4">
    <name type="scientific">Oceanicella actignis</name>
    <dbReference type="NCBI Taxonomy" id="1189325"/>
    <lineage>
        <taxon>Bacteria</taxon>
        <taxon>Pseudomonadati</taxon>
        <taxon>Pseudomonadota</taxon>
        <taxon>Alphaproteobacteria</taxon>
        <taxon>Rhodobacterales</taxon>
        <taxon>Paracoccaceae</taxon>
        <taxon>Oceanicella</taxon>
    </lineage>
</organism>
<keyword evidence="4" id="KW-1185">Reference proteome</keyword>
<evidence type="ECO:0000313" key="3">
    <source>
        <dbReference type="EMBL" id="SHN52618.1"/>
    </source>
</evidence>
<evidence type="ECO:0000313" key="4">
    <source>
        <dbReference type="Proteomes" id="UP000184066"/>
    </source>
</evidence>
<feature type="domain" description="PBP" evidence="2">
    <location>
        <begin position="28"/>
        <end position="258"/>
    </location>
</feature>
<reference evidence="3 4" key="1">
    <citation type="submission" date="2016-12" db="EMBL/GenBank/DDBJ databases">
        <authorList>
            <person name="Song W.-J."/>
            <person name="Kurnit D.M."/>
        </authorList>
    </citation>
    <scope>NUCLEOTIDE SEQUENCE [LARGE SCALE GENOMIC DNA]</scope>
    <source>
        <strain evidence="3 4">CGMCC 1.10808</strain>
    </source>
</reference>
<keyword evidence="1" id="KW-0732">Signal</keyword>
<dbReference type="Pfam" id="PF12849">
    <property type="entry name" value="PBP_like_2"/>
    <property type="match status" value="1"/>
</dbReference>
<dbReference type="STRING" id="1189325.SAMN04488119_10245"/>
<name>A0A1M7S2D4_9RHOB</name>
<dbReference type="PANTHER" id="PTHR37945">
    <property type="entry name" value="EXTRACELLULAR TUNGSTATE BINDING PROTEIN"/>
    <property type="match status" value="1"/>
</dbReference>